<evidence type="ECO:0000256" key="14">
    <source>
        <dbReference type="ARBA" id="ARBA00023157"/>
    </source>
</evidence>
<dbReference type="InterPro" id="IPR001254">
    <property type="entry name" value="Trypsin_dom"/>
</dbReference>
<evidence type="ECO:0000256" key="11">
    <source>
        <dbReference type="ARBA" id="ARBA00022801"/>
    </source>
</evidence>
<dbReference type="PIRSF" id="PIRSF001154">
    <property type="entry name" value="Compl_C2_B"/>
    <property type="match status" value="1"/>
</dbReference>
<evidence type="ECO:0000256" key="7">
    <source>
        <dbReference type="ARBA" id="ARBA00022659"/>
    </source>
</evidence>
<comment type="caution">
    <text evidence="22">The sequence shown here is derived from an EMBL/GenBank/DDBJ whole genome shotgun (WGS) entry which is preliminary data.</text>
</comment>
<dbReference type="InterPro" id="IPR035976">
    <property type="entry name" value="Sushi/SCR/CCP_sf"/>
</dbReference>
<keyword evidence="10" id="KW-0677">Repeat</keyword>
<feature type="disulfide bond" evidence="18">
    <location>
        <begin position="257"/>
        <end position="284"/>
    </location>
</feature>
<keyword evidence="14 18" id="KW-1015">Disulfide bond</keyword>
<dbReference type="SMART" id="SM00327">
    <property type="entry name" value="VWA"/>
    <property type="match status" value="1"/>
</dbReference>
<evidence type="ECO:0000256" key="18">
    <source>
        <dbReference type="PROSITE-ProRule" id="PRU00302"/>
    </source>
</evidence>
<dbReference type="PROSITE" id="PS50923">
    <property type="entry name" value="SUSHI"/>
    <property type="match status" value="3"/>
</dbReference>
<dbReference type="AlphaFoldDB" id="A0A5A9MZG3"/>
<sequence length="840" mass="94896">MLLPLSYRKAMQSENDYDYDYEGSVPKNCPTSESIAGGRVEYSNNGVEGSLVIFHCSKGFEPFPVGQKTCNSDGEWAPKISRIKCEESNDYGDYEEKQRNCSLEESLKGGNVSYSNEGQEGSVLTYHCKAREYPFPTAQRVCDRDGQWSAMRLPNGKRVFNAICKEVLCPAHLQFDNGQIWPRRQWFKVGEQQTFACNNGFALLGSSQRNCTRWGMWTGTTPVCDDHSNDCKNPGSPPGALRSGERFRIGDRVRYQCQLGLDMLGSSERKCLDSREWSGVEPRCYAQYSFDPPAFVAQALEGSMSAFMDVSSPEFKKKGPSFGRSLRVADASQNIFILLDTSGSISQDGFEKVKKATIKLVEKLDSYEVNMKFDIISYASEPKNIVSITDINSGNLDYIMKKLHEFSYQSHGTKKGTNLSKALNGVYSHLVFFRETSKSHFNQTQNIIIIATDGHSNMGPKPKNTLDKIRNLFGYRYTQDHTDEKLLDVYVFAVGQNVNKNELKTIASFKKDEQHIFVLENYDQLGFVFNQMIIVNVNKHIISCFCRRNKCSGLLFSLTYDYTAHRKWLLYFTRVTSLLMGKTCRGSILTKSWVLTAAHCFVRVKHGSQSIANASEVKVEYVQVAAKQLILHRKFDLKGLKGKNVKEFYDYDIALVKLSENITISLAARPVCLPCTNSSNLALKMGPDTTCDQHKRLLLNLNETLAYFIRQGTHRSNTLIHSGAKRGECIQPARSIFANTGASLREVITDRFMCTGGSETHRHEITCKGDSGGALLLRKRMRYFQVGVISWGTTEICDAKTVVKDADWPSDARDFHISVFSLMPWLRQHLEKDLEFLKDA</sequence>
<dbReference type="SUPFAM" id="SSF50494">
    <property type="entry name" value="Trypsin-like serine proteases"/>
    <property type="match status" value="1"/>
</dbReference>
<feature type="domain" description="Sushi" evidence="21">
    <location>
        <begin position="27"/>
        <end position="87"/>
    </location>
</feature>
<feature type="domain" description="Sushi" evidence="21">
    <location>
        <begin position="229"/>
        <end position="286"/>
    </location>
</feature>
<dbReference type="Gene3D" id="2.10.70.10">
    <property type="entry name" value="Complement Module, domain 1"/>
    <property type="match status" value="4"/>
</dbReference>
<evidence type="ECO:0000256" key="6">
    <source>
        <dbReference type="ARBA" id="ARBA00022588"/>
    </source>
</evidence>
<dbReference type="InterPro" id="IPR043504">
    <property type="entry name" value="Peptidase_S1_PA_chymotrypsin"/>
</dbReference>
<evidence type="ECO:0000256" key="2">
    <source>
        <dbReference type="ARBA" id="ARBA00001946"/>
    </source>
</evidence>
<dbReference type="SUPFAM" id="SSF57535">
    <property type="entry name" value="Complement control module/SCR domain"/>
    <property type="match status" value="4"/>
</dbReference>
<comment type="cofactor">
    <cofactor evidence="1">
        <name>Mn(2+)</name>
        <dbReference type="ChEBI" id="CHEBI:29035"/>
    </cofactor>
</comment>
<dbReference type="GO" id="GO:0070062">
    <property type="term" value="C:extracellular exosome"/>
    <property type="evidence" value="ECO:0007669"/>
    <property type="project" value="TreeGrafter"/>
</dbReference>
<evidence type="ECO:0000256" key="16">
    <source>
        <dbReference type="ARBA" id="ARBA00029636"/>
    </source>
</evidence>
<dbReference type="PROSITE" id="PS50240">
    <property type="entry name" value="TRYPSIN_DOM"/>
    <property type="match status" value="1"/>
</dbReference>
<dbReference type="EMBL" id="SOYY01000025">
    <property type="protein sequence ID" value="KAA0702473.1"/>
    <property type="molecule type" value="Genomic_DNA"/>
</dbReference>
<evidence type="ECO:0000256" key="15">
    <source>
        <dbReference type="ARBA" id="ARBA00023180"/>
    </source>
</evidence>
<evidence type="ECO:0000313" key="22">
    <source>
        <dbReference type="EMBL" id="KAA0702473.1"/>
    </source>
</evidence>
<evidence type="ECO:0000256" key="1">
    <source>
        <dbReference type="ARBA" id="ARBA00001936"/>
    </source>
</evidence>
<protein>
    <recommendedName>
        <fullName evidence="16">C3/C5 convertase</fullName>
    </recommendedName>
</protein>
<comment type="cofactor">
    <cofactor evidence="2">
        <name>Mg(2+)</name>
        <dbReference type="ChEBI" id="CHEBI:18420"/>
    </cofactor>
</comment>
<dbReference type="GO" id="GO:0009617">
    <property type="term" value="P:response to bacterium"/>
    <property type="evidence" value="ECO:0007669"/>
    <property type="project" value="TreeGrafter"/>
</dbReference>
<name>A0A5A9MZG3_9TELE</name>
<dbReference type="PANTHER" id="PTHR46393:SF8">
    <property type="entry name" value="COMPLEMENT C2"/>
    <property type="match status" value="1"/>
</dbReference>
<feature type="domain" description="Peptidase S1" evidence="20">
    <location>
        <begin position="568"/>
        <end position="831"/>
    </location>
</feature>
<evidence type="ECO:0000256" key="10">
    <source>
        <dbReference type="ARBA" id="ARBA00022737"/>
    </source>
</evidence>
<feature type="active site" description="Charge relay system" evidence="17">
    <location>
        <position position="599"/>
    </location>
</feature>
<keyword evidence="12" id="KW-0720">Serine protease</keyword>
<keyword evidence="23" id="KW-1185">Reference proteome</keyword>
<feature type="domain" description="VWFA" evidence="19">
    <location>
        <begin position="334"/>
        <end position="532"/>
    </location>
</feature>
<dbReference type="SUPFAM" id="SSF53300">
    <property type="entry name" value="vWA-like"/>
    <property type="match status" value="1"/>
</dbReference>
<keyword evidence="7 18" id="KW-0768">Sushi</keyword>
<dbReference type="Pfam" id="PF00089">
    <property type="entry name" value="Trypsin"/>
    <property type="match status" value="1"/>
</dbReference>
<evidence type="ECO:0000256" key="9">
    <source>
        <dbReference type="ARBA" id="ARBA00022729"/>
    </source>
</evidence>
<dbReference type="GO" id="GO:0009986">
    <property type="term" value="C:cell surface"/>
    <property type="evidence" value="ECO:0007669"/>
    <property type="project" value="UniProtKB-SubCell"/>
</dbReference>
<dbReference type="GO" id="GO:0004252">
    <property type="term" value="F:serine-type endopeptidase activity"/>
    <property type="evidence" value="ECO:0007669"/>
    <property type="project" value="InterPro"/>
</dbReference>
<dbReference type="PROSITE" id="PS50234">
    <property type="entry name" value="VWFA"/>
    <property type="match status" value="1"/>
</dbReference>
<dbReference type="CDD" id="cd00190">
    <property type="entry name" value="Tryp_SPc"/>
    <property type="match status" value="1"/>
</dbReference>
<evidence type="ECO:0000313" key="23">
    <source>
        <dbReference type="Proteomes" id="UP000324632"/>
    </source>
</evidence>
<dbReference type="InterPro" id="IPR009003">
    <property type="entry name" value="Peptidase_S1_PA"/>
</dbReference>
<dbReference type="Pfam" id="PF00084">
    <property type="entry name" value="Sushi"/>
    <property type="match status" value="3"/>
</dbReference>
<keyword evidence="13" id="KW-0391">Immunity</keyword>
<evidence type="ECO:0000259" key="21">
    <source>
        <dbReference type="PROSITE" id="PS50923"/>
    </source>
</evidence>
<evidence type="ECO:0000256" key="5">
    <source>
        <dbReference type="ARBA" id="ARBA00022525"/>
    </source>
</evidence>
<dbReference type="InterPro" id="IPR001314">
    <property type="entry name" value="Peptidase_S1A"/>
</dbReference>
<evidence type="ECO:0000259" key="20">
    <source>
        <dbReference type="PROSITE" id="PS50240"/>
    </source>
</evidence>
<reference evidence="22 23" key="1">
    <citation type="journal article" date="2019" name="Mol. Ecol. Resour.">
        <title>Chromosome-level genome assembly of Triplophysa tibetana, a fish adapted to the harsh high-altitude environment of the Tibetan Plateau.</title>
        <authorList>
            <person name="Yang X."/>
            <person name="Liu H."/>
            <person name="Ma Z."/>
            <person name="Zou Y."/>
            <person name="Zou M."/>
            <person name="Mao Y."/>
            <person name="Li X."/>
            <person name="Wang H."/>
            <person name="Chen T."/>
            <person name="Wang W."/>
            <person name="Yang R."/>
        </authorList>
    </citation>
    <scope>NUCLEOTIDE SEQUENCE [LARGE SCALE GENOMIC DNA]</scope>
    <source>
        <strain evidence="22">TTIB1903HZAU</strain>
        <tissue evidence="22">Muscle</tissue>
    </source>
</reference>
<dbReference type="InterPro" id="IPR000436">
    <property type="entry name" value="Sushi_SCR_CCP_dom"/>
</dbReference>
<evidence type="ECO:0000256" key="13">
    <source>
        <dbReference type="ARBA" id="ARBA00022859"/>
    </source>
</evidence>
<keyword evidence="11" id="KW-0378">Hydrolase</keyword>
<feature type="active site" description="Charge relay system" evidence="17">
    <location>
        <position position="652"/>
    </location>
</feature>
<dbReference type="PROSITE" id="PS00134">
    <property type="entry name" value="TRYPSIN_HIS"/>
    <property type="match status" value="1"/>
</dbReference>
<keyword evidence="9" id="KW-0732">Signal</keyword>
<evidence type="ECO:0000259" key="19">
    <source>
        <dbReference type="PROSITE" id="PS50234"/>
    </source>
</evidence>
<dbReference type="PANTHER" id="PTHR46393">
    <property type="entry name" value="SUSHI DOMAIN-CONTAINING PROTEIN"/>
    <property type="match status" value="1"/>
</dbReference>
<evidence type="ECO:0000256" key="3">
    <source>
        <dbReference type="ARBA" id="ARBA00004241"/>
    </source>
</evidence>
<dbReference type="SMART" id="SM00032">
    <property type="entry name" value="CCP"/>
    <property type="match status" value="4"/>
</dbReference>
<dbReference type="Gene3D" id="2.40.10.10">
    <property type="entry name" value="Trypsin-like serine proteases"/>
    <property type="match status" value="2"/>
</dbReference>
<proteinExistence type="predicted"/>
<gene>
    <name evidence="22" type="ORF">E1301_Tti018961</name>
</gene>
<comment type="subcellular location">
    <subcellularLocation>
        <location evidence="3">Cell surface</location>
    </subcellularLocation>
    <subcellularLocation>
        <location evidence="4">Secreted</location>
    </subcellularLocation>
</comment>
<dbReference type="CDD" id="cd00033">
    <property type="entry name" value="CCP"/>
    <property type="match status" value="4"/>
</dbReference>
<dbReference type="InterPro" id="IPR002035">
    <property type="entry name" value="VWF_A"/>
</dbReference>
<feature type="active site" description="Charge relay system" evidence="17">
    <location>
        <position position="771"/>
    </location>
</feature>
<evidence type="ECO:0000256" key="4">
    <source>
        <dbReference type="ARBA" id="ARBA00004613"/>
    </source>
</evidence>
<feature type="disulfide bond" evidence="18">
    <location>
        <begin position="197"/>
        <end position="224"/>
    </location>
</feature>
<dbReference type="SMART" id="SM00020">
    <property type="entry name" value="Tryp_SPc"/>
    <property type="match status" value="1"/>
</dbReference>
<dbReference type="Pfam" id="PF00092">
    <property type="entry name" value="VWA"/>
    <property type="match status" value="1"/>
</dbReference>
<dbReference type="PRINTS" id="PR00722">
    <property type="entry name" value="CHYMOTRYPSIN"/>
</dbReference>
<dbReference type="GO" id="GO:0045087">
    <property type="term" value="P:innate immune response"/>
    <property type="evidence" value="ECO:0007669"/>
    <property type="project" value="UniProtKB-KW"/>
</dbReference>
<evidence type="ECO:0000256" key="8">
    <source>
        <dbReference type="ARBA" id="ARBA00022670"/>
    </source>
</evidence>
<evidence type="ECO:0000256" key="12">
    <source>
        <dbReference type="ARBA" id="ARBA00022825"/>
    </source>
</evidence>
<feature type="domain" description="Sushi" evidence="21">
    <location>
        <begin position="167"/>
        <end position="226"/>
    </location>
</feature>
<dbReference type="GO" id="GO:0006508">
    <property type="term" value="P:proteolysis"/>
    <property type="evidence" value="ECO:0007669"/>
    <property type="project" value="UniProtKB-KW"/>
</dbReference>
<keyword evidence="6" id="KW-0399">Innate immunity</keyword>
<keyword evidence="8" id="KW-0645">Protease</keyword>
<evidence type="ECO:0000256" key="17">
    <source>
        <dbReference type="PIRSR" id="PIRSR001154-1"/>
    </source>
</evidence>
<dbReference type="InterPro" id="IPR036465">
    <property type="entry name" value="vWFA_dom_sf"/>
</dbReference>
<keyword evidence="15" id="KW-0325">Glycoprotein</keyword>
<keyword evidence="5" id="KW-0964">Secreted</keyword>
<accession>A0A5A9MZG3</accession>
<comment type="caution">
    <text evidence="18">Lacks conserved residue(s) required for the propagation of feature annotation.</text>
</comment>
<dbReference type="Gene3D" id="3.40.50.410">
    <property type="entry name" value="von Willebrand factor, type A domain"/>
    <property type="match status" value="1"/>
</dbReference>
<dbReference type="GO" id="GO:0006956">
    <property type="term" value="P:complement activation"/>
    <property type="evidence" value="ECO:0007669"/>
    <property type="project" value="InterPro"/>
</dbReference>
<organism evidence="22 23">
    <name type="scientific">Triplophysa tibetana</name>
    <dbReference type="NCBI Taxonomy" id="1572043"/>
    <lineage>
        <taxon>Eukaryota</taxon>
        <taxon>Metazoa</taxon>
        <taxon>Chordata</taxon>
        <taxon>Craniata</taxon>
        <taxon>Vertebrata</taxon>
        <taxon>Euteleostomi</taxon>
        <taxon>Actinopterygii</taxon>
        <taxon>Neopterygii</taxon>
        <taxon>Teleostei</taxon>
        <taxon>Ostariophysi</taxon>
        <taxon>Cypriniformes</taxon>
        <taxon>Nemacheilidae</taxon>
        <taxon>Triplophysa</taxon>
    </lineage>
</organism>
<dbReference type="Proteomes" id="UP000324632">
    <property type="component" value="Chromosome 25"/>
</dbReference>
<dbReference type="InterPro" id="IPR018114">
    <property type="entry name" value="TRYPSIN_HIS"/>
</dbReference>
<dbReference type="InterPro" id="IPR011360">
    <property type="entry name" value="Compl_C2_B"/>
</dbReference>